<feature type="transmembrane region" description="Helical" evidence="7">
    <location>
        <begin position="221"/>
        <end position="242"/>
    </location>
</feature>
<evidence type="ECO:0000256" key="5">
    <source>
        <dbReference type="ARBA" id="ARBA00022989"/>
    </source>
</evidence>
<organism evidence="8 9">
    <name type="scientific">Taylorella equigenitalis (strain MCE9)</name>
    <dbReference type="NCBI Taxonomy" id="937774"/>
    <lineage>
        <taxon>Bacteria</taxon>
        <taxon>Pseudomonadati</taxon>
        <taxon>Pseudomonadota</taxon>
        <taxon>Betaproteobacteria</taxon>
        <taxon>Burkholderiales</taxon>
        <taxon>Alcaligenaceae</taxon>
        <taxon>Taylorella</taxon>
    </lineage>
</organism>
<feature type="transmembrane region" description="Helical" evidence="7">
    <location>
        <begin position="187"/>
        <end position="209"/>
    </location>
</feature>
<reference evidence="8 9" key="1">
    <citation type="journal article" date="2011" name="J. Bacteriol.">
        <title>Genome sequence of Taylorella equigenitalis MCE9, the causative agent of contagious equine metritis.</title>
        <authorList>
            <person name="Hebert L."/>
            <person name="Moumen B."/>
            <person name="Duquesne F."/>
            <person name="Breuil M.F."/>
            <person name="Laugier C."/>
            <person name="Batto J.M."/>
            <person name="Renault P."/>
            <person name="Petry S."/>
        </authorList>
    </citation>
    <scope>NUCLEOTIDE SEQUENCE [LARGE SCALE GENOMIC DNA]</scope>
    <source>
        <strain evidence="8 9">MCE9</strain>
    </source>
</reference>
<dbReference type="GO" id="GO:0005886">
    <property type="term" value="C:plasma membrane"/>
    <property type="evidence" value="ECO:0007669"/>
    <property type="project" value="UniProtKB-SubCell"/>
</dbReference>
<dbReference type="EMBL" id="CP002456">
    <property type="protein sequence ID" value="ADU91159.1"/>
    <property type="molecule type" value="Genomic_DNA"/>
</dbReference>
<feature type="transmembrane region" description="Helical" evidence="7">
    <location>
        <begin position="96"/>
        <end position="113"/>
    </location>
</feature>
<evidence type="ECO:0000313" key="9">
    <source>
        <dbReference type="Proteomes" id="UP000007472"/>
    </source>
</evidence>
<feature type="transmembrane region" description="Helical" evidence="7">
    <location>
        <begin position="314"/>
        <end position="336"/>
    </location>
</feature>
<dbReference type="AlphaFoldDB" id="A0A654KFJ3"/>
<evidence type="ECO:0000256" key="1">
    <source>
        <dbReference type="ARBA" id="ARBA00004651"/>
    </source>
</evidence>
<keyword evidence="3" id="KW-1003">Cell membrane</keyword>
<proteinExistence type="inferred from homology"/>
<keyword evidence="4 7" id="KW-0812">Transmembrane</keyword>
<sequence length="339" mass="36204">MTRDLKIRATLIVVGMAIVAMILSRVPPLNSLHLSPLIISVLLGALVGNIVPRILKLVVLSGVYAKCTREALRLGIILYGFRITLDQIMLVGYEGIAYAFIIVFSTFFVGFFASRAMGLDRQSASLISSGSAICGAAAVLATESIVKGSSQKVGIAVATVVVFGTTCMFVYPLVYESGILGFTKAQMGFFMGGSLHEVAHAVAAGFSVGGEASSITVIIKMLRVLMLVPFLLMLGLNSSYFGSPEGASSIRKSIPVFAIWFLVVVIVASLLPLSIRHMITPTIALVDDFLLTVAMFALGLSIQKDMFKKAGFKPYIIATIMLCWLILICYIGASILGTQ</sequence>
<name>A0A654KFJ3_TAYEM</name>
<feature type="transmembrane region" description="Helical" evidence="7">
    <location>
        <begin position="153"/>
        <end position="175"/>
    </location>
</feature>
<evidence type="ECO:0000256" key="2">
    <source>
        <dbReference type="ARBA" id="ARBA00007977"/>
    </source>
</evidence>
<feature type="transmembrane region" description="Helical" evidence="7">
    <location>
        <begin position="281"/>
        <end position="302"/>
    </location>
</feature>
<comment type="similarity">
    <text evidence="2">Belongs to the UPF0324 family.</text>
</comment>
<keyword evidence="6 7" id="KW-0472">Membrane</keyword>
<keyword evidence="5 7" id="KW-1133">Transmembrane helix</keyword>
<accession>A0A654KFJ3</accession>
<protein>
    <submittedName>
        <fullName evidence="8">Membrane protein YeiH</fullName>
    </submittedName>
</protein>
<evidence type="ECO:0000256" key="4">
    <source>
        <dbReference type="ARBA" id="ARBA00022692"/>
    </source>
</evidence>
<feature type="transmembrane region" description="Helical" evidence="7">
    <location>
        <begin position="125"/>
        <end position="141"/>
    </location>
</feature>
<dbReference type="KEGG" id="teq:TEQUI_0205"/>
<dbReference type="InterPro" id="IPR018383">
    <property type="entry name" value="UPF0324_pro"/>
</dbReference>
<gene>
    <name evidence="8" type="ordered locus">TEQUI_0205</name>
</gene>
<evidence type="ECO:0000256" key="6">
    <source>
        <dbReference type="ARBA" id="ARBA00023136"/>
    </source>
</evidence>
<evidence type="ECO:0000256" key="3">
    <source>
        <dbReference type="ARBA" id="ARBA00022475"/>
    </source>
</evidence>
<dbReference type="PANTHER" id="PTHR30106">
    <property type="entry name" value="INNER MEMBRANE PROTEIN YEIH-RELATED"/>
    <property type="match status" value="1"/>
</dbReference>
<evidence type="ECO:0000256" key="7">
    <source>
        <dbReference type="SAM" id="Phobius"/>
    </source>
</evidence>
<feature type="transmembrane region" description="Helical" evidence="7">
    <location>
        <begin position="7"/>
        <end position="26"/>
    </location>
</feature>
<evidence type="ECO:0000313" key="8">
    <source>
        <dbReference type="EMBL" id="ADU91159.1"/>
    </source>
</evidence>
<dbReference type="Proteomes" id="UP000007472">
    <property type="component" value="Chromosome"/>
</dbReference>
<dbReference type="PANTHER" id="PTHR30106:SF2">
    <property type="entry name" value="UPF0324 INNER MEMBRANE PROTEIN YEIH"/>
    <property type="match status" value="1"/>
</dbReference>
<comment type="subcellular location">
    <subcellularLocation>
        <location evidence="1">Cell membrane</location>
        <topology evidence="1">Multi-pass membrane protein</topology>
    </subcellularLocation>
</comment>
<feature type="transmembrane region" description="Helical" evidence="7">
    <location>
        <begin position="254"/>
        <end position="275"/>
    </location>
</feature>
<dbReference type="Pfam" id="PF03601">
    <property type="entry name" value="Cons_hypoth698"/>
    <property type="match status" value="1"/>
</dbReference>